<dbReference type="EMBL" id="PKPP01002697">
    <property type="protein sequence ID" value="PWA73676.1"/>
    <property type="molecule type" value="Genomic_DNA"/>
</dbReference>
<dbReference type="Proteomes" id="UP000245207">
    <property type="component" value="Unassembled WGS sequence"/>
</dbReference>
<keyword evidence="1" id="KW-0808">Transferase</keyword>
<keyword evidence="2" id="KW-1185">Reference proteome</keyword>
<organism evidence="1 2">
    <name type="scientific">Artemisia annua</name>
    <name type="common">Sweet wormwood</name>
    <dbReference type="NCBI Taxonomy" id="35608"/>
    <lineage>
        <taxon>Eukaryota</taxon>
        <taxon>Viridiplantae</taxon>
        <taxon>Streptophyta</taxon>
        <taxon>Embryophyta</taxon>
        <taxon>Tracheophyta</taxon>
        <taxon>Spermatophyta</taxon>
        <taxon>Magnoliopsida</taxon>
        <taxon>eudicotyledons</taxon>
        <taxon>Gunneridae</taxon>
        <taxon>Pentapetalae</taxon>
        <taxon>asterids</taxon>
        <taxon>campanulids</taxon>
        <taxon>Asterales</taxon>
        <taxon>Asteraceae</taxon>
        <taxon>Asteroideae</taxon>
        <taxon>Anthemideae</taxon>
        <taxon>Artemisiinae</taxon>
        <taxon>Artemisia</taxon>
    </lineage>
</organism>
<sequence>MVDQRVVMARGRSGGLVTMWDPSVFAKNRIWCGDNYIIVEDRFLISADVLQAHSDVQVTVLDRVWSDYNPILLHCKKTHFGLIPFKIFLSWFGRNDFDDVVKQAWENLSVANDGSIKPLNDKLKGLKVQLKLWYSCTKEAEHS</sequence>
<keyword evidence="1" id="KW-0548">Nucleotidyltransferase</keyword>
<dbReference type="AlphaFoldDB" id="A0A2U1NJN0"/>
<name>A0A2U1NJN0_ARTAN</name>
<evidence type="ECO:0000313" key="1">
    <source>
        <dbReference type="EMBL" id="PWA73676.1"/>
    </source>
</evidence>
<keyword evidence="1" id="KW-0695">RNA-directed DNA polymerase</keyword>
<dbReference type="GO" id="GO:0003964">
    <property type="term" value="F:RNA-directed DNA polymerase activity"/>
    <property type="evidence" value="ECO:0007669"/>
    <property type="project" value="UniProtKB-KW"/>
</dbReference>
<protein>
    <submittedName>
        <fullName evidence="1">RNA-directed DNA polymerase, eukaryota</fullName>
    </submittedName>
</protein>
<reference evidence="1 2" key="1">
    <citation type="journal article" date="2018" name="Mol. Plant">
        <title>The genome of Artemisia annua provides insight into the evolution of Asteraceae family and artemisinin biosynthesis.</title>
        <authorList>
            <person name="Shen Q."/>
            <person name="Zhang L."/>
            <person name="Liao Z."/>
            <person name="Wang S."/>
            <person name="Yan T."/>
            <person name="Shi P."/>
            <person name="Liu M."/>
            <person name="Fu X."/>
            <person name="Pan Q."/>
            <person name="Wang Y."/>
            <person name="Lv Z."/>
            <person name="Lu X."/>
            <person name="Zhang F."/>
            <person name="Jiang W."/>
            <person name="Ma Y."/>
            <person name="Chen M."/>
            <person name="Hao X."/>
            <person name="Li L."/>
            <person name="Tang Y."/>
            <person name="Lv G."/>
            <person name="Zhou Y."/>
            <person name="Sun X."/>
            <person name="Brodelius P.E."/>
            <person name="Rose J.K.C."/>
            <person name="Tang K."/>
        </authorList>
    </citation>
    <scope>NUCLEOTIDE SEQUENCE [LARGE SCALE GENOMIC DNA]</scope>
    <source>
        <strain evidence="2">cv. Huhao1</strain>
        <tissue evidence="1">Leaf</tissue>
    </source>
</reference>
<proteinExistence type="predicted"/>
<dbReference type="OrthoDB" id="1750912at2759"/>
<gene>
    <name evidence="1" type="ORF">CTI12_AA256290</name>
</gene>
<evidence type="ECO:0000313" key="2">
    <source>
        <dbReference type="Proteomes" id="UP000245207"/>
    </source>
</evidence>
<comment type="caution">
    <text evidence="1">The sequence shown here is derived from an EMBL/GenBank/DDBJ whole genome shotgun (WGS) entry which is preliminary data.</text>
</comment>
<accession>A0A2U1NJN0</accession>